<dbReference type="Proteomes" id="UP001208041">
    <property type="component" value="Unassembled WGS sequence"/>
</dbReference>
<evidence type="ECO:0000313" key="2">
    <source>
        <dbReference type="EMBL" id="MCV6825778.1"/>
    </source>
</evidence>
<evidence type="ECO:0000313" key="3">
    <source>
        <dbReference type="Proteomes" id="UP001208041"/>
    </source>
</evidence>
<evidence type="ECO:0000256" key="1">
    <source>
        <dbReference type="SAM" id="SignalP"/>
    </source>
</evidence>
<reference evidence="2" key="1">
    <citation type="submission" date="2022-10" db="EMBL/GenBank/DDBJ databases">
        <authorList>
            <person name="Yue Y."/>
        </authorList>
    </citation>
    <scope>NUCLEOTIDE SEQUENCE</scope>
    <source>
        <strain evidence="2">Z654</strain>
    </source>
</reference>
<comment type="caution">
    <text evidence="2">The sequence shown here is derived from an EMBL/GenBank/DDBJ whole genome shotgun (WGS) entry which is preliminary data.</text>
</comment>
<protein>
    <submittedName>
        <fullName evidence="2">Uncharacterized protein</fullName>
    </submittedName>
</protein>
<feature type="chain" id="PRO_5042180262" evidence="1">
    <location>
        <begin position="22"/>
        <end position="254"/>
    </location>
</feature>
<name>A0AAE3LSG2_9RHOB</name>
<gene>
    <name evidence="2" type="ORF">OH136_14545</name>
</gene>
<proteinExistence type="predicted"/>
<dbReference type="EMBL" id="JAOYFC010000004">
    <property type="protein sequence ID" value="MCV6825778.1"/>
    <property type="molecule type" value="Genomic_DNA"/>
</dbReference>
<keyword evidence="1" id="KW-0732">Signal</keyword>
<dbReference type="RefSeq" id="WP_263954729.1">
    <property type="nucleotide sequence ID" value="NZ_JAOYFC010000004.1"/>
</dbReference>
<dbReference type="AlphaFoldDB" id="A0AAE3LSG2"/>
<keyword evidence="3" id="KW-1185">Reference proteome</keyword>
<organism evidence="2 3">
    <name type="scientific">Halocynthiibacter halioticoli</name>
    <dbReference type="NCBI Taxonomy" id="2986804"/>
    <lineage>
        <taxon>Bacteria</taxon>
        <taxon>Pseudomonadati</taxon>
        <taxon>Pseudomonadota</taxon>
        <taxon>Alphaproteobacteria</taxon>
        <taxon>Rhodobacterales</taxon>
        <taxon>Paracoccaceae</taxon>
        <taxon>Halocynthiibacter</taxon>
    </lineage>
</organism>
<dbReference type="Gene3D" id="3.30.1360.200">
    <property type="match status" value="1"/>
</dbReference>
<sequence length="254" mass="27261">MNCWVLVAVILMGSSGNPAVAQPLEEEPRAFNPYSETALAITGPVILSTSRMVFETGKFLELETVNQAASGAWGVSGDVPVAQVFQVTGDVGPLRRDNNLCGDQSITYMAAWAEELSGFEYLGIAMFSGAEMPGGAIADGTCGTYFYSIDITEALAQALRFGPILVTERDLVRLEVRYESSNQALVHFTLEQGIASALAAFTSASVGQHLDIWVGNQMLNSVYIAEAVTGDQFILPLSKLQAENLERLLGAEIR</sequence>
<feature type="signal peptide" evidence="1">
    <location>
        <begin position="1"/>
        <end position="21"/>
    </location>
</feature>
<accession>A0AAE3LSG2</accession>